<dbReference type="HOGENOM" id="CLU_192348_0_0_6"/>
<dbReference type="KEGG" id="tmb:Thimo_1535"/>
<protein>
    <submittedName>
        <fullName evidence="1">Uncharacterized protein</fullName>
    </submittedName>
</protein>
<dbReference type="Proteomes" id="UP000010816">
    <property type="component" value="Chromosome"/>
</dbReference>
<dbReference type="EMBL" id="CP003051">
    <property type="protein sequence ID" value="AGA90318.1"/>
    <property type="molecule type" value="Genomic_DNA"/>
</dbReference>
<reference evidence="1 2" key="1">
    <citation type="submission" date="2011-09" db="EMBL/GenBank/DDBJ databases">
        <title>Complete sequence of chromosome of Thioflavicoccus mobilis 8321.</title>
        <authorList>
            <consortium name="US DOE Joint Genome Institute"/>
            <person name="Lucas S."/>
            <person name="Han J."/>
            <person name="Lapidus A."/>
            <person name="Cheng J.-F."/>
            <person name="Goodwin L."/>
            <person name="Pitluck S."/>
            <person name="Peters L."/>
            <person name="Ovchinnikova G."/>
            <person name="Lu M."/>
            <person name="Detter J.C."/>
            <person name="Han C."/>
            <person name="Tapia R."/>
            <person name="Land M."/>
            <person name="Hauser L."/>
            <person name="Kyrpides N."/>
            <person name="Ivanova N."/>
            <person name="Pagani I."/>
            <person name="Vogl K."/>
            <person name="Liu Z."/>
            <person name="Imhoff J."/>
            <person name="Thiel V."/>
            <person name="Frigaard N.-U."/>
            <person name="Bryant D."/>
            <person name="Woyke T."/>
        </authorList>
    </citation>
    <scope>NUCLEOTIDE SEQUENCE [LARGE SCALE GENOMIC DNA]</scope>
    <source>
        <strain evidence="1 2">8321</strain>
    </source>
</reference>
<organism evidence="1 2">
    <name type="scientific">Thioflavicoccus mobilis 8321</name>
    <dbReference type="NCBI Taxonomy" id="765912"/>
    <lineage>
        <taxon>Bacteria</taxon>
        <taxon>Pseudomonadati</taxon>
        <taxon>Pseudomonadota</taxon>
        <taxon>Gammaproteobacteria</taxon>
        <taxon>Chromatiales</taxon>
        <taxon>Chromatiaceae</taxon>
        <taxon>Thioflavicoccus</taxon>
    </lineage>
</organism>
<gene>
    <name evidence="1" type="ORF">Thimo_1535</name>
</gene>
<dbReference type="RefSeq" id="WP_015280459.1">
    <property type="nucleotide sequence ID" value="NC_019940.1"/>
</dbReference>
<dbReference type="AlphaFoldDB" id="L0GU67"/>
<evidence type="ECO:0000313" key="1">
    <source>
        <dbReference type="EMBL" id="AGA90318.1"/>
    </source>
</evidence>
<name>L0GU67_9GAMM</name>
<proteinExistence type="predicted"/>
<sequence>MYRLMKSERQSSAEASGRQLYQQTVVATFDDLEEAVAACLRANQTSRARHYLLDDSGKELYGGAWID</sequence>
<evidence type="ECO:0000313" key="2">
    <source>
        <dbReference type="Proteomes" id="UP000010816"/>
    </source>
</evidence>
<accession>L0GU67</accession>
<keyword evidence="2" id="KW-1185">Reference proteome</keyword>